<keyword evidence="10" id="KW-0129">CBS domain</keyword>
<keyword evidence="9" id="KW-0407">Ion channel</keyword>
<evidence type="ECO:0000256" key="5">
    <source>
        <dbReference type="ARBA" id="ARBA00023065"/>
    </source>
</evidence>
<feature type="transmembrane region" description="Helical" evidence="11">
    <location>
        <begin position="77"/>
        <end position="97"/>
    </location>
</feature>
<feature type="transmembrane region" description="Helical" evidence="11">
    <location>
        <begin position="282"/>
        <end position="302"/>
    </location>
</feature>
<dbReference type="AlphaFoldDB" id="A0A252BSA0"/>
<dbReference type="Gene3D" id="3.10.580.10">
    <property type="entry name" value="CBS-domain"/>
    <property type="match status" value="1"/>
</dbReference>
<dbReference type="EMBL" id="JOPJ01000033">
    <property type="protein sequence ID" value="OUJ11041.1"/>
    <property type="molecule type" value="Genomic_DNA"/>
</dbReference>
<comment type="subcellular location">
    <subcellularLocation>
        <location evidence="1">Membrane</location>
        <topology evidence="1">Multi-pass membrane protein</topology>
    </subcellularLocation>
</comment>
<dbReference type="Gene3D" id="1.10.3080.10">
    <property type="entry name" value="Clc chloride channel"/>
    <property type="match status" value="1"/>
</dbReference>
<dbReference type="Pfam" id="PF00654">
    <property type="entry name" value="Voltage_CLC"/>
    <property type="match status" value="1"/>
</dbReference>
<evidence type="ECO:0000256" key="3">
    <source>
        <dbReference type="ARBA" id="ARBA00022692"/>
    </source>
</evidence>
<name>A0A252BSA0_9PROT</name>
<evidence type="ECO:0000256" key="11">
    <source>
        <dbReference type="SAM" id="Phobius"/>
    </source>
</evidence>
<accession>A0A252BSA0</accession>
<dbReference type="Proteomes" id="UP000194931">
    <property type="component" value="Unassembled WGS sequence"/>
</dbReference>
<evidence type="ECO:0000256" key="9">
    <source>
        <dbReference type="ARBA" id="ARBA00023303"/>
    </source>
</evidence>
<evidence type="ECO:0000256" key="8">
    <source>
        <dbReference type="ARBA" id="ARBA00023214"/>
    </source>
</evidence>
<organism evidence="13 14">
    <name type="scientific">Acetobacter okinawensis</name>
    <dbReference type="NCBI Taxonomy" id="1076594"/>
    <lineage>
        <taxon>Bacteria</taxon>
        <taxon>Pseudomonadati</taxon>
        <taxon>Pseudomonadota</taxon>
        <taxon>Alphaproteobacteria</taxon>
        <taxon>Acetobacterales</taxon>
        <taxon>Acetobacteraceae</taxon>
        <taxon>Acetobacter</taxon>
    </lineage>
</organism>
<dbReference type="PROSITE" id="PS51371">
    <property type="entry name" value="CBS"/>
    <property type="match status" value="1"/>
</dbReference>
<feature type="transmembrane region" description="Helical" evidence="11">
    <location>
        <begin position="344"/>
        <end position="365"/>
    </location>
</feature>
<dbReference type="SUPFAM" id="SSF81340">
    <property type="entry name" value="Clc chloride channel"/>
    <property type="match status" value="1"/>
</dbReference>
<gene>
    <name evidence="13" type="ORF">HK26_07180</name>
</gene>
<evidence type="ECO:0000256" key="7">
    <source>
        <dbReference type="ARBA" id="ARBA00023173"/>
    </source>
</evidence>
<keyword evidence="8" id="KW-0868">Chloride</keyword>
<feature type="transmembrane region" description="Helical" evidence="11">
    <location>
        <begin position="171"/>
        <end position="196"/>
    </location>
</feature>
<dbReference type="InterPro" id="IPR046342">
    <property type="entry name" value="CBS_dom_sf"/>
</dbReference>
<dbReference type="InterPro" id="IPR001807">
    <property type="entry name" value="ClC"/>
</dbReference>
<sequence length="589" mass="62330">MTALLEHLRTHKTPARWLAALRALVRTDSLWLIVLAAVTGILAGLAVSLITFTTLLAHNLLAPGYKRLSGLEHVAPWRALLVPAMGGLLLGLWHFYLQRHNRHRPVDPIEANALHGGRMSLRDSLIVTGQTILSNGCGISLGLEAGFSQIGAAFGSRIGRNLRMHRADVRLLVGCGAAGAIGAAFDAPLAGAFYAFELIIGSYAFPLLAPVACASLCALAVVHVSGETLPAIAVPLPQSVPVLAYPLLAVLGGLCALIGVSLMKSAAYMEQVFATCIKPVWLRPMVGGVLVGGLAIISPTVLSSGHIAMREGLVTPPLLGAALGLLLLKAAASTLSIGSGFRGGLFFASLYLGVLGGAAFASVVAPIMDLPLGLCTVAGMCALATAIIGGPLTMILLTLETTHSANLTAAVALTALVSSFTVKRIFGYSFATWRFHLRGENIRSGVDVGWMRTLTVGRMMRTELDILPADTTVASARTTFAGRMPRYIVLHDNQNHYAGLLESNLIQSITIAPDQPLSALVDTNMEVLAADFSIGHAVAAFERTARPALAVTDRNNHVLGILSERYVLRRYAEELERTRRELAGEKHGR</sequence>
<evidence type="ECO:0000256" key="6">
    <source>
        <dbReference type="ARBA" id="ARBA00023136"/>
    </source>
</evidence>
<evidence type="ECO:0000256" key="4">
    <source>
        <dbReference type="ARBA" id="ARBA00022989"/>
    </source>
</evidence>
<evidence type="ECO:0000256" key="2">
    <source>
        <dbReference type="ARBA" id="ARBA00022448"/>
    </source>
</evidence>
<feature type="transmembrane region" description="Helical" evidence="11">
    <location>
        <begin position="30"/>
        <end position="57"/>
    </location>
</feature>
<keyword evidence="2" id="KW-0813">Transport</keyword>
<protein>
    <submittedName>
        <fullName evidence="13">Chloride channel protein</fullName>
    </submittedName>
</protein>
<proteinExistence type="predicted"/>
<feature type="transmembrane region" description="Helical" evidence="11">
    <location>
        <begin position="405"/>
        <end position="426"/>
    </location>
</feature>
<keyword evidence="3 11" id="KW-0812">Transmembrane</keyword>
<keyword evidence="7" id="KW-0869">Chloride channel</keyword>
<dbReference type="PANTHER" id="PTHR43427:SF6">
    <property type="entry name" value="CHLORIDE CHANNEL PROTEIN CLC-E"/>
    <property type="match status" value="1"/>
</dbReference>
<evidence type="ECO:0000256" key="1">
    <source>
        <dbReference type="ARBA" id="ARBA00004141"/>
    </source>
</evidence>
<evidence type="ECO:0000259" key="12">
    <source>
        <dbReference type="PROSITE" id="PS51371"/>
    </source>
</evidence>
<reference evidence="14" key="1">
    <citation type="submission" date="2014-06" db="EMBL/GenBank/DDBJ databases">
        <authorList>
            <person name="Winans N.J."/>
            <person name="Newell P.D."/>
            <person name="Douglas A.E."/>
        </authorList>
    </citation>
    <scope>NUCLEOTIDE SEQUENCE [LARGE SCALE GENOMIC DNA]</scope>
</reference>
<feature type="transmembrane region" description="Helical" evidence="11">
    <location>
        <begin position="314"/>
        <end position="332"/>
    </location>
</feature>
<dbReference type="RefSeq" id="WP_086639842.1">
    <property type="nucleotide sequence ID" value="NZ_JOPJ01000033.1"/>
</dbReference>
<dbReference type="CDD" id="cd00400">
    <property type="entry name" value="Voltage_gated_ClC"/>
    <property type="match status" value="1"/>
</dbReference>
<dbReference type="InterPro" id="IPR014743">
    <property type="entry name" value="Cl-channel_core"/>
</dbReference>
<evidence type="ECO:0000256" key="10">
    <source>
        <dbReference type="PROSITE-ProRule" id="PRU00703"/>
    </source>
</evidence>
<feature type="transmembrane region" description="Helical" evidence="11">
    <location>
        <begin position="242"/>
        <end position="262"/>
    </location>
</feature>
<dbReference type="GO" id="GO:0034707">
    <property type="term" value="C:chloride channel complex"/>
    <property type="evidence" value="ECO:0007669"/>
    <property type="project" value="UniProtKB-KW"/>
</dbReference>
<evidence type="ECO:0000313" key="13">
    <source>
        <dbReference type="EMBL" id="OUJ11041.1"/>
    </source>
</evidence>
<dbReference type="OrthoDB" id="9814803at2"/>
<keyword evidence="5" id="KW-0406">Ion transport</keyword>
<comment type="caution">
    <text evidence="13">The sequence shown here is derived from an EMBL/GenBank/DDBJ whole genome shotgun (WGS) entry which is preliminary data.</text>
</comment>
<dbReference type="Pfam" id="PF00571">
    <property type="entry name" value="CBS"/>
    <property type="match status" value="1"/>
</dbReference>
<feature type="transmembrane region" description="Helical" evidence="11">
    <location>
        <begin position="372"/>
        <end position="399"/>
    </location>
</feature>
<evidence type="ECO:0000313" key="14">
    <source>
        <dbReference type="Proteomes" id="UP000194931"/>
    </source>
</evidence>
<dbReference type="InterPro" id="IPR000644">
    <property type="entry name" value="CBS_dom"/>
</dbReference>
<dbReference type="SUPFAM" id="SSF54631">
    <property type="entry name" value="CBS-domain pair"/>
    <property type="match status" value="1"/>
</dbReference>
<dbReference type="PANTHER" id="PTHR43427">
    <property type="entry name" value="CHLORIDE CHANNEL PROTEIN CLC-E"/>
    <property type="match status" value="1"/>
</dbReference>
<keyword evidence="6 11" id="KW-0472">Membrane</keyword>
<feature type="transmembrane region" description="Helical" evidence="11">
    <location>
        <begin position="202"/>
        <end position="222"/>
    </location>
</feature>
<dbReference type="PRINTS" id="PR00762">
    <property type="entry name" value="CLCHANNEL"/>
</dbReference>
<dbReference type="GO" id="GO:0005254">
    <property type="term" value="F:chloride channel activity"/>
    <property type="evidence" value="ECO:0007669"/>
    <property type="project" value="UniProtKB-KW"/>
</dbReference>
<feature type="domain" description="CBS" evidence="12">
    <location>
        <begin position="521"/>
        <end position="577"/>
    </location>
</feature>
<keyword evidence="14" id="KW-1185">Reference proteome</keyword>
<dbReference type="eggNOG" id="COG0038">
    <property type="taxonomic scope" value="Bacteria"/>
</dbReference>
<dbReference type="InterPro" id="IPR050368">
    <property type="entry name" value="ClC-type_chloride_channel"/>
</dbReference>
<dbReference type="STRING" id="1236501.GCA_000613865_02368"/>
<dbReference type="eggNOG" id="COG2239">
    <property type="taxonomic scope" value="Bacteria"/>
</dbReference>
<keyword evidence="4 11" id="KW-1133">Transmembrane helix</keyword>